<name>A0A6M1RGQ8_9BACT</name>
<dbReference type="Pfam" id="PF01553">
    <property type="entry name" value="Acyltransferase"/>
    <property type="match status" value="1"/>
</dbReference>
<evidence type="ECO:0000313" key="6">
    <source>
        <dbReference type="Proteomes" id="UP000477311"/>
    </source>
</evidence>
<evidence type="ECO:0000256" key="1">
    <source>
        <dbReference type="ARBA" id="ARBA00005189"/>
    </source>
</evidence>
<evidence type="ECO:0000259" key="4">
    <source>
        <dbReference type="SMART" id="SM00563"/>
    </source>
</evidence>
<comment type="pathway">
    <text evidence="1">Lipid metabolism.</text>
</comment>
<dbReference type="PANTHER" id="PTHR10434">
    <property type="entry name" value="1-ACYL-SN-GLYCEROL-3-PHOSPHATE ACYLTRANSFERASE"/>
    <property type="match status" value="1"/>
</dbReference>
<keyword evidence="2 5" id="KW-0808">Transferase</keyword>
<sequence>MSGVSRMEPIYRVSWRFCRLVFRVYFRWQVDHADRVPAEGGVILAPNHASYLDPPLVGAALTRPVSYLARRSLFRFPPLGWLLRQYRCIPVDRDAAAPAGLRTLLEHLHAGEAVLLFPEGTRSPDGGLRPAQVGLGLLVVRSEAPVVPIRIFGTYEAMSRHHRWPRPRPVRVVFGEPLRFEAQRREARDADRARLKALYQEIARIWEDAVRRLGPNGV</sequence>
<evidence type="ECO:0000256" key="3">
    <source>
        <dbReference type="ARBA" id="ARBA00023315"/>
    </source>
</evidence>
<dbReference type="PANTHER" id="PTHR10434:SF11">
    <property type="entry name" value="1-ACYL-SN-GLYCEROL-3-PHOSPHATE ACYLTRANSFERASE"/>
    <property type="match status" value="1"/>
</dbReference>
<keyword evidence="3 5" id="KW-0012">Acyltransferase</keyword>
<gene>
    <name evidence="5" type="ORF">G4L39_07425</name>
</gene>
<evidence type="ECO:0000313" key="5">
    <source>
        <dbReference type="EMBL" id="NGO39228.1"/>
    </source>
</evidence>
<dbReference type="SMART" id="SM00563">
    <property type="entry name" value="PlsC"/>
    <property type="match status" value="1"/>
</dbReference>
<reference evidence="5 6" key="1">
    <citation type="submission" date="2020-02" db="EMBL/GenBank/DDBJ databases">
        <title>Draft genome sequence of Limisphaera ngatamarikiensis NGM72.4T, a thermophilic Verrucomicrobia grouped in subdivision 3.</title>
        <authorList>
            <person name="Carere C.R."/>
            <person name="Steen J."/>
            <person name="Hugenholtz P."/>
            <person name="Stott M.B."/>
        </authorList>
    </citation>
    <scope>NUCLEOTIDE SEQUENCE [LARGE SCALE GENOMIC DNA]</scope>
    <source>
        <strain evidence="5 6">NGM72.4</strain>
    </source>
</reference>
<feature type="domain" description="Phospholipid/glycerol acyltransferase" evidence="4">
    <location>
        <begin position="42"/>
        <end position="154"/>
    </location>
</feature>
<protein>
    <submittedName>
        <fullName evidence="5">1-acyl-sn-glycerol-3-phosphate acyltransferase</fullName>
    </submittedName>
</protein>
<dbReference type="InterPro" id="IPR002123">
    <property type="entry name" value="Plipid/glycerol_acylTrfase"/>
</dbReference>
<dbReference type="SUPFAM" id="SSF69593">
    <property type="entry name" value="Glycerol-3-phosphate (1)-acyltransferase"/>
    <property type="match status" value="1"/>
</dbReference>
<comment type="caution">
    <text evidence="5">The sequence shown here is derived from an EMBL/GenBank/DDBJ whole genome shotgun (WGS) entry which is preliminary data.</text>
</comment>
<dbReference type="RefSeq" id="WP_165107124.1">
    <property type="nucleotide sequence ID" value="NZ_JAAKYA010000052.1"/>
</dbReference>
<organism evidence="5 6">
    <name type="scientific">Limisphaera ngatamarikiensis</name>
    <dbReference type="NCBI Taxonomy" id="1324935"/>
    <lineage>
        <taxon>Bacteria</taxon>
        <taxon>Pseudomonadati</taxon>
        <taxon>Verrucomicrobiota</taxon>
        <taxon>Verrucomicrobiia</taxon>
        <taxon>Limisphaerales</taxon>
        <taxon>Limisphaeraceae</taxon>
        <taxon>Limisphaera</taxon>
    </lineage>
</organism>
<dbReference type="GO" id="GO:0006654">
    <property type="term" value="P:phosphatidic acid biosynthetic process"/>
    <property type="evidence" value="ECO:0007669"/>
    <property type="project" value="TreeGrafter"/>
</dbReference>
<dbReference type="GO" id="GO:0003841">
    <property type="term" value="F:1-acylglycerol-3-phosphate O-acyltransferase activity"/>
    <property type="evidence" value="ECO:0007669"/>
    <property type="project" value="TreeGrafter"/>
</dbReference>
<proteinExistence type="predicted"/>
<accession>A0A6M1RGQ8</accession>
<dbReference type="Proteomes" id="UP000477311">
    <property type="component" value="Unassembled WGS sequence"/>
</dbReference>
<dbReference type="EMBL" id="JAAKYA010000052">
    <property type="protein sequence ID" value="NGO39228.1"/>
    <property type="molecule type" value="Genomic_DNA"/>
</dbReference>
<evidence type="ECO:0000256" key="2">
    <source>
        <dbReference type="ARBA" id="ARBA00022679"/>
    </source>
</evidence>
<keyword evidence="6" id="KW-1185">Reference proteome</keyword>
<dbReference type="AlphaFoldDB" id="A0A6M1RGQ8"/>
<dbReference type="CDD" id="cd07989">
    <property type="entry name" value="LPLAT_AGPAT-like"/>
    <property type="match status" value="1"/>
</dbReference>